<sequence>MNPDQSFHVMHKSEPHLISSFVLHNIAIQSNPPHNYLFPLIGLAMISYVHHSVQHGIWKTDPYLAKIISFREGLIKHTEYVLTSQNLLAAESTQSVQSV</sequence>
<protein>
    <submittedName>
        <fullName evidence="1">Uncharacterized protein</fullName>
    </submittedName>
</protein>
<accession>A0A367J120</accession>
<dbReference type="AlphaFoldDB" id="A0A367J120"/>
<keyword evidence="2" id="KW-1185">Reference proteome</keyword>
<organism evidence="1 2">
    <name type="scientific">Rhizopus stolonifer</name>
    <name type="common">Rhizopus nigricans</name>
    <dbReference type="NCBI Taxonomy" id="4846"/>
    <lineage>
        <taxon>Eukaryota</taxon>
        <taxon>Fungi</taxon>
        <taxon>Fungi incertae sedis</taxon>
        <taxon>Mucoromycota</taxon>
        <taxon>Mucoromycotina</taxon>
        <taxon>Mucoromycetes</taxon>
        <taxon>Mucorales</taxon>
        <taxon>Mucorineae</taxon>
        <taxon>Rhizopodaceae</taxon>
        <taxon>Rhizopus</taxon>
    </lineage>
</organism>
<evidence type="ECO:0000313" key="2">
    <source>
        <dbReference type="Proteomes" id="UP000253551"/>
    </source>
</evidence>
<proteinExistence type="predicted"/>
<evidence type="ECO:0000313" key="1">
    <source>
        <dbReference type="EMBL" id="RCH83529.1"/>
    </source>
</evidence>
<dbReference type="Proteomes" id="UP000253551">
    <property type="component" value="Unassembled WGS sequence"/>
</dbReference>
<dbReference type="EMBL" id="PJQM01004714">
    <property type="protein sequence ID" value="RCH83529.1"/>
    <property type="molecule type" value="Genomic_DNA"/>
</dbReference>
<reference evidence="1 2" key="1">
    <citation type="journal article" date="2018" name="G3 (Bethesda)">
        <title>Phylogenetic and Phylogenomic Definition of Rhizopus Species.</title>
        <authorList>
            <person name="Gryganskyi A.P."/>
            <person name="Golan J."/>
            <person name="Dolatabadi S."/>
            <person name="Mondo S."/>
            <person name="Robb S."/>
            <person name="Idnurm A."/>
            <person name="Muszewska A."/>
            <person name="Steczkiewicz K."/>
            <person name="Masonjones S."/>
            <person name="Liao H.L."/>
            <person name="Gajdeczka M.T."/>
            <person name="Anike F."/>
            <person name="Vuek A."/>
            <person name="Anishchenko I.M."/>
            <person name="Voigt K."/>
            <person name="de Hoog G.S."/>
            <person name="Smith M.E."/>
            <person name="Heitman J."/>
            <person name="Vilgalys R."/>
            <person name="Stajich J.E."/>
        </authorList>
    </citation>
    <scope>NUCLEOTIDE SEQUENCE [LARGE SCALE GENOMIC DNA]</scope>
    <source>
        <strain evidence="1 2">LSU 92-RS-03</strain>
    </source>
</reference>
<gene>
    <name evidence="1" type="ORF">CU098_007508</name>
</gene>
<name>A0A367J120_RHIST</name>
<comment type="caution">
    <text evidence="1">The sequence shown here is derived from an EMBL/GenBank/DDBJ whole genome shotgun (WGS) entry which is preliminary data.</text>
</comment>